<protein>
    <submittedName>
        <fullName evidence="2">6-bladed beta-propeller</fullName>
    </submittedName>
</protein>
<evidence type="ECO:0000313" key="2">
    <source>
        <dbReference type="EMBL" id="MDN3706440.1"/>
    </source>
</evidence>
<dbReference type="Gene3D" id="2.130.10.10">
    <property type="entry name" value="YVTN repeat-like/Quinoprotein amine dehydrogenase"/>
    <property type="match status" value="1"/>
</dbReference>
<gene>
    <name evidence="2" type="ORF">QW060_04780</name>
</gene>
<evidence type="ECO:0000313" key="3">
    <source>
        <dbReference type="Proteomes" id="UP001242368"/>
    </source>
</evidence>
<accession>A0ABT8CQH5</accession>
<name>A0ABT8CQH5_9FLAO</name>
<dbReference type="Proteomes" id="UP001242368">
    <property type="component" value="Unassembled WGS sequence"/>
</dbReference>
<comment type="caution">
    <text evidence="2">The sequence shown here is derived from an EMBL/GenBank/DDBJ whole genome shotgun (WGS) entry which is preliminary data.</text>
</comment>
<feature type="chain" id="PRO_5046194312" evidence="1">
    <location>
        <begin position="22"/>
        <end position="343"/>
    </location>
</feature>
<dbReference type="SUPFAM" id="SSF63825">
    <property type="entry name" value="YWTD domain"/>
    <property type="match status" value="1"/>
</dbReference>
<keyword evidence="1" id="KW-0732">Signal</keyword>
<dbReference type="EMBL" id="JAUFQU010000001">
    <property type="protein sequence ID" value="MDN3706440.1"/>
    <property type="molecule type" value="Genomic_DNA"/>
</dbReference>
<evidence type="ECO:0000256" key="1">
    <source>
        <dbReference type="SAM" id="SignalP"/>
    </source>
</evidence>
<dbReference type="RefSeq" id="WP_290362513.1">
    <property type="nucleotide sequence ID" value="NZ_JAUFQU010000001.1"/>
</dbReference>
<feature type="signal peptide" evidence="1">
    <location>
        <begin position="1"/>
        <end position="21"/>
    </location>
</feature>
<organism evidence="2 3">
    <name type="scientific">Paenimyroides ceti</name>
    <dbReference type="NCBI Taxonomy" id="395087"/>
    <lineage>
        <taxon>Bacteria</taxon>
        <taxon>Pseudomonadati</taxon>
        <taxon>Bacteroidota</taxon>
        <taxon>Flavobacteriia</taxon>
        <taxon>Flavobacteriales</taxon>
        <taxon>Flavobacteriaceae</taxon>
        <taxon>Paenimyroides</taxon>
    </lineage>
</organism>
<proteinExistence type="predicted"/>
<reference evidence="3" key="1">
    <citation type="journal article" date="2019" name="Int. J. Syst. Evol. Microbiol.">
        <title>The Global Catalogue of Microorganisms (GCM) 10K type strain sequencing project: providing services to taxonomists for standard genome sequencing and annotation.</title>
        <authorList>
            <consortium name="The Broad Institute Genomics Platform"/>
            <consortium name="The Broad Institute Genome Sequencing Center for Infectious Disease"/>
            <person name="Wu L."/>
            <person name="Ma J."/>
        </authorList>
    </citation>
    <scope>NUCLEOTIDE SEQUENCE [LARGE SCALE GENOMIC DNA]</scope>
    <source>
        <strain evidence="3">CECT 7184</strain>
    </source>
</reference>
<sequence length="343" mass="37419">MKKVLLSISLVALLYSCSSDDNVNTGIPTGDKPYSNGVIILNEGNFQSSNANASYISNDLSVQHNSIFSTANNSEFIGDVAQSLAFYKDFAFIVVNNSNTIEVVNRYTFQKVAQITQELSLPRRIVVKNSKIYVTNSASKKVTIYNADNYQFITSVELDADPEYIVANNNYVYVQSNSYASQKVVEVISLSDNVNVTDLTFEYASNGLAVDNASGNVYAVTSDATKSEIHMISGLTVSKTVSSNAVTSARYAVIDNNNFYFVSANNVYKTSLQLTSFPETKVLSVEENGFSTFYGFNVIDNKVYSADAKGFTDNGVVSIYDLNGALLKQFSTGAIGPNGFYKN</sequence>
<dbReference type="InterPro" id="IPR015943">
    <property type="entry name" value="WD40/YVTN_repeat-like_dom_sf"/>
</dbReference>
<keyword evidence="3" id="KW-1185">Reference proteome</keyword>
<dbReference type="PROSITE" id="PS51257">
    <property type="entry name" value="PROKAR_LIPOPROTEIN"/>
    <property type="match status" value="1"/>
</dbReference>